<proteinExistence type="predicted"/>
<gene>
    <name evidence="8" type="ORF">TOPH_05263</name>
</gene>
<organism evidence="8 9">
    <name type="scientific">Tolypocladium ophioglossoides (strain CBS 100239)</name>
    <name type="common">Snaketongue truffleclub</name>
    <name type="synonym">Elaphocordyceps ophioglossoides</name>
    <dbReference type="NCBI Taxonomy" id="1163406"/>
    <lineage>
        <taxon>Eukaryota</taxon>
        <taxon>Fungi</taxon>
        <taxon>Dikarya</taxon>
        <taxon>Ascomycota</taxon>
        <taxon>Pezizomycotina</taxon>
        <taxon>Sordariomycetes</taxon>
        <taxon>Hypocreomycetidae</taxon>
        <taxon>Hypocreales</taxon>
        <taxon>Ophiocordycipitaceae</taxon>
        <taxon>Tolypocladium</taxon>
    </lineage>
</organism>
<keyword evidence="2" id="KW-0813">Transport</keyword>
<feature type="region of interest" description="Disordered" evidence="4">
    <location>
        <begin position="1"/>
        <end position="34"/>
    </location>
</feature>
<dbReference type="InterPro" id="IPR056913">
    <property type="entry name" value="TRAPPC10/Trs130_N"/>
</dbReference>
<name>A0A0L0N7H2_TOLOC</name>
<feature type="region of interest" description="Disordered" evidence="4">
    <location>
        <begin position="600"/>
        <end position="664"/>
    </location>
</feature>
<protein>
    <submittedName>
        <fullName evidence="8">Trafficking protein particle complex subunit 10</fullName>
    </submittedName>
</protein>
<feature type="compositionally biased region" description="Pro residues" evidence="4">
    <location>
        <begin position="640"/>
        <end position="650"/>
    </location>
</feature>
<dbReference type="OrthoDB" id="10256906at2759"/>
<feature type="compositionally biased region" description="Basic and acidic residues" evidence="4">
    <location>
        <begin position="107"/>
        <end position="118"/>
    </location>
</feature>
<dbReference type="InterPro" id="IPR055505">
    <property type="entry name" value="DUF7077"/>
</dbReference>
<evidence type="ECO:0000256" key="3">
    <source>
        <dbReference type="ARBA" id="ARBA00023034"/>
    </source>
</evidence>
<feature type="domain" description="TRAPPC10/Trs130 N-terminal" evidence="6">
    <location>
        <begin position="299"/>
        <end position="488"/>
    </location>
</feature>
<evidence type="ECO:0000256" key="4">
    <source>
        <dbReference type="SAM" id="MobiDB-lite"/>
    </source>
</evidence>
<dbReference type="GO" id="GO:0006891">
    <property type="term" value="P:intra-Golgi vesicle-mediated transport"/>
    <property type="evidence" value="ECO:0007669"/>
    <property type="project" value="TreeGrafter"/>
</dbReference>
<evidence type="ECO:0000256" key="2">
    <source>
        <dbReference type="ARBA" id="ARBA00022448"/>
    </source>
</evidence>
<keyword evidence="3" id="KW-0333">Golgi apparatus</keyword>
<dbReference type="STRING" id="1163406.A0A0L0N7H2"/>
<keyword evidence="9" id="KW-1185">Reference proteome</keyword>
<feature type="domain" description="DUF7077" evidence="7">
    <location>
        <begin position="1036"/>
        <end position="1157"/>
    </location>
</feature>
<feature type="compositionally biased region" description="Polar residues" evidence="4">
    <location>
        <begin position="221"/>
        <end position="236"/>
    </location>
</feature>
<dbReference type="Proteomes" id="UP000036947">
    <property type="component" value="Unassembled WGS sequence"/>
</dbReference>
<evidence type="ECO:0000313" key="9">
    <source>
        <dbReference type="Proteomes" id="UP000036947"/>
    </source>
</evidence>
<evidence type="ECO:0000259" key="6">
    <source>
        <dbReference type="Pfam" id="PF23036"/>
    </source>
</evidence>
<sequence>RLLVAANSGSVRAANRDGTSPPRQRSDANGGGSVFAMEQQSSTSKVTVEYFDPHNVYNLLSTGLVPRLPLRNLHWQSHAGPLRSIDTIHVELVPGAAAPPAPTLREFERTSSTSRDDGFQTQQVGGHAGSTEAVDTQSVPSKAAGSQRRHQIPGLRRTSYLKVLLVRCDDNDSYKSTVRSEVREWIKTHTPPSSRSRKGSNQEKHDAFEWVVVHVVIPNTVAATQPRSGSSKTDSGTPDKGSSRWRTGSTPLMEKFRSDFNSSTKGAPDRVAQIRIGINDVPYDMLPRVVPAVPSGYSESDQDAENAWSDLVGKLKSLILSSFDQRVTQYEEDIKEKDGQRSLPGWNFCTFFILKEGLARGFESVGLVEDALVGYDELNVGLDSVTHEQATTRSPESHGGAMLSYTEELKKVAARALAEASGEDGDGEAEDLQSKASTKDQSDDIKISSTKKAYRDMILANKVSVFDFRCYIFARQISLLLRLGNAWSTREELMAKLKDQQDAILHGVAPLAPPSSHADEPENLSMLAEICKRTLEFIPSISQVMRQDVVSAVTADVGSDKTKQGSRNLDPVLSETVDNLVSSFAFSVAQQILAQTSTSALPIPPTTITPGDGQEPKSSIPEPKTMMHPARSSSLHAQPSPRPPPSPGVFPGPGRRASVSDTEAQKSKFLKAGLEELSARRAELYLLSRSILDGLGKKRGWSNGWDEVPIVGEPGVDDMDEVSLDDAPASAAMKSAPRVAAPSTAGVESQILRAATDNSDDFYRLYEILTDKALQHYAVANHDHAARTCLADLAILKVHMKEYGVAGTYFSQATQFFGESGWSLLELSMLIMYSQCLSELQSKGDYVHVALMLLTKACAAERERLQEKSALLLRSRQTAVPDMSPLKGVVGKLFSLAKTLATEVKVPLANFFTNIQLAGAPRYHDRRDTCSLTITLHSLLPEEITLDTAKIKITCTDGGPCRDLVFEKKGQLVLAPGKNSIVMDCNSVIPGKYRISHLGLLSSNLFLRYERDVNHPASRTTDMFKDANVTLFQRTGALDVRVSATKHICLDKNNSLDLELFTGWNALKSCEVRVRPATGGLRLLTTEARFVDSSMEFSKPPESGAFFFGSMAEETSVTLRFPYSIEQDLADVLAKLEVTYVTESDETFCLAKSLTVPVSLALGVNVQDVFKHQALFSRFNVSTASSSPLRLYKSELLESDLFESSFGVPPTNPITVFPKQPAGLLYKVKRKAGSKAGKRAGKTMYLKLHYTVLQTEVEELMTASVKEGLGETPLQQYSTLVEGHVLSEVRKGLQVRDLERAVLLGEMTTAFLEGVPWVRLFHGLGAVPGSDDDAATKLSEYLDSWQKSHSRIAIPTCSVAEPCSILIPVEIPALSVVHTADMRLHSPLPSPLDDSSGITPTVCVNQMLAATLRLRWTRAWDTDTPQRDEQEFSYEITAPADTWLLGGRRKGHFVIPGSSASSCASGITSSTPEAEAEMPLILIPQREGWLPYPSVDIREILAGAGGEQATQACEVDWRNLGETVRVVSERKGVTVSLDASGPGGGPLVFESEGVGRREGRIVA</sequence>
<evidence type="ECO:0000259" key="7">
    <source>
        <dbReference type="Pfam" id="PF23274"/>
    </source>
</evidence>
<comment type="caution">
    <text evidence="8">The sequence shown here is derived from an EMBL/GenBank/DDBJ whole genome shotgun (WGS) entry which is preliminary data.</text>
</comment>
<dbReference type="Pfam" id="PF12584">
    <property type="entry name" value="TRAPPC10"/>
    <property type="match status" value="1"/>
</dbReference>
<dbReference type="InterPro" id="IPR045126">
    <property type="entry name" value="TRAPPC10/Trs130"/>
</dbReference>
<evidence type="ECO:0000313" key="8">
    <source>
        <dbReference type="EMBL" id="KND89991.1"/>
    </source>
</evidence>
<dbReference type="GO" id="GO:1990071">
    <property type="term" value="C:TRAPPII protein complex"/>
    <property type="evidence" value="ECO:0007669"/>
    <property type="project" value="InterPro"/>
</dbReference>
<accession>A0A0L0N7H2</accession>
<dbReference type="Pfam" id="PF23274">
    <property type="entry name" value="DUF7077"/>
    <property type="match status" value="1"/>
</dbReference>
<dbReference type="PANTHER" id="PTHR13251:SF3">
    <property type="entry name" value="TRAFFICKING PROTEIN PARTICLE COMPLEX SUBUNIT 10"/>
    <property type="match status" value="1"/>
</dbReference>
<dbReference type="GO" id="GO:0034498">
    <property type="term" value="P:early endosome to Golgi transport"/>
    <property type="evidence" value="ECO:0007669"/>
    <property type="project" value="TreeGrafter"/>
</dbReference>
<dbReference type="PANTHER" id="PTHR13251">
    <property type="entry name" value="EPILEPSY HOLOPROSENCEPHALY CANDIDATE 1/TMEM1"/>
    <property type="match status" value="1"/>
</dbReference>
<dbReference type="InterPro" id="IPR022233">
    <property type="entry name" value="TRAPPC10/Trs130_C"/>
</dbReference>
<comment type="subcellular location">
    <subcellularLocation>
        <location evidence="1">Golgi apparatus</location>
    </subcellularLocation>
</comment>
<feature type="compositionally biased region" description="Acidic residues" evidence="4">
    <location>
        <begin position="421"/>
        <end position="431"/>
    </location>
</feature>
<dbReference type="Pfam" id="PF23036">
    <property type="entry name" value="TRAPPC10_1st"/>
    <property type="match status" value="1"/>
</dbReference>
<dbReference type="Pfam" id="PF24965">
    <property type="entry name" value="TRS130_4HB"/>
    <property type="match status" value="1"/>
</dbReference>
<feature type="domain" description="TRAPPC10/Trs130 C-terminal" evidence="5">
    <location>
        <begin position="1368"/>
        <end position="1527"/>
    </location>
</feature>
<feature type="non-terminal residue" evidence="8">
    <location>
        <position position="1"/>
    </location>
</feature>
<evidence type="ECO:0000259" key="5">
    <source>
        <dbReference type="Pfam" id="PF12584"/>
    </source>
</evidence>
<evidence type="ECO:0000256" key="1">
    <source>
        <dbReference type="ARBA" id="ARBA00004555"/>
    </source>
</evidence>
<feature type="region of interest" description="Disordered" evidence="4">
    <location>
        <begin position="221"/>
        <end position="249"/>
    </location>
</feature>
<dbReference type="EMBL" id="LFRF01000015">
    <property type="protein sequence ID" value="KND89991.1"/>
    <property type="molecule type" value="Genomic_DNA"/>
</dbReference>
<feature type="region of interest" description="Disordered" evidence="4">
    <location>
        <begin position="420"/>
        <end position="443"/>
    </location>
</feature>
<dbReference type="GO" id="GO:0005829">
    <property type="term" value="C:cytosol"/>
    <property type="evidence" value="ECO:0007669"/>
    <property type="project" value="GOC"/>
</dbReference>
<feature type="region of interest" description="Disordered" evidence="4">
    <location>
        <begin position="107"/>
        <end position="153"/>
    </location>
</feature>
<reference evidence="8 9" key="1">
    <citation type="journal article" date="2015" name="BMC Genomics">
        <title>The genome of the truffle-parasite Tolypocladium ophioglossoides and the evolution of antifungal peptaibiotics.</title>
        <authorList>
            <person name="Quandt C.A."/>
            <person name="Bushley K.E."/>
            <person name="Spatafora J.W."/>
        </authorList>
    </citation>
    <scope>NUCLEOTIDE SEQUENCE [LARGE SCALE GENOMIC DNA]</scope>
    <source>
        <strain evidence="8 9">CBS 100239</strain>
    </source>
</reference>